<evidence type="ECO:0000313" key="3">
    <source>
        <dbReference type="Proteomes" id="UP000326903"/>
    </source>
</evidence>
<evidence type="ECO:0000313" key="2">
    <source>
        <dbReference type="EMBL" id="KAA9035534.1"/>
    </source>
</evidence>
<organism evidence="2 3">
    <name type="scientific">Ginsengibacter hankyongi</name>
    <dbReference type="NCBI Taxonomy" id="2607284"/>
    <lineage>
        <taxon>Bacteria</taxon>
        <taxon>Pseudomonadati</taxon>
        <taxon>Bacteroidota</taxon>
        <taxon>Chitinophagia</taxon>
        <taxon>Chitinophagales</taxon>
        <taxon>Chitinophagaceae</taxon>
        <taxon>Ginsengibacter</taxon>
    </lineage>
</organism>
<reference evidence="2 3" key="1">
    <citation type="submission" date="2019-09" db="EMBL/GenBank/DDBJ databases">
        <title>Draft genome sequence of Ginsengibacter sp. BR5-29.</title>
        <authorList>
            <person name="Im W.-T."/>
        </authorList>
    </citation>
    <scope>NUCLEOTIDE SEQUENCE [LARGE SCALE GENOMIC DNA]</scope>
    <source>
        <strain evidence="2 3">BR5-29</strain>
    </source>
</reference>
<dbReference type="SUPFAM" id="SSF46894">
    <property type="entry name" value="C-terminal effector domain of the bipartite response regulators"/>
    <property type="match status" value="1"/>
</dbReference>
<dbReference type="InterPro" id="IPR036388">
    <property type="entry name" value="WH-like_DNA-bd_sf"/>
</dbReference>
<gene>
    <name evidence="2" type="ORF">FW778_21490</name>
</gene>
<dbReference type="InterPro" id="IPR016032">
    <property type="entry name" value="Sig_transdc_resp-reg_C-effctor"/>
</dbReference>
<dbReference type="AlphaFoldDB" id="A0A5J5ICC7"/>
<keyword evidence="3" id="KW-1185">Reference proteome</keyword>
<dbReference type="Gene3D" id="1.10.10.10">
    <property type="entry name" value="Winged helix-like DNA-binding domain superfamily/Winged helix DNA-binding domain"/>
    <property type="match status" value="1"/>
</dbReference>
<dbReference type="Pfam" id="PF00196">
    <property type="entry name" value="GerE"/>
    <property type="match status" value="1"/>
</dbReference>
<dbReference type="GO" id="GO:0003677">
    <property type="term" value="F:DNA binding"/>
    <property type="evidence" value="ECO:0007669"/>
    <property type="project" value="InterPro"/>
</dbReference>
<dbReference type="EMBL" id="VYQF01000012">
    <property type="protein sequence ID" value="KAA9035534.1"/>
    <property type="molecule type" value="Genomic_DNA"/>
</dbReference>
<proteinExistence type="predicted"/>
<feature type="domain" description="HTH luxR-type" evidence="1">
    <location>
        <begin position="178"/>
        <end position="235"/>
    </location>
</feature>
<name>A0A5J5ICC7_9BACT</name>
<dbReference type="Gene3D" id="3.30.450.20">
    <property type="entry name" value="PAS domain"/>
    <property type="match status" value="1"/>
</dbReference>
<evidence type="ECO:0000259" key="1">
    <source>
        <dbReference type="SMART" id="SM00421"/>
    </source>
</evidence>
<dbReference type="Proteomes" id="UP000326903">
    <property type="component" value="Unassembled WGS sequence"/>
</dbReference>
<dbReference type="GO" id="GO:0006355">
    <property type="term" value="P:regulation of DNA-templated transcription"/>
    <property type="evidence" value="ECO:0007669"/>
    <property type="project" value="InterPro"/>
</dbReference>
<protein>
    <submittedName>
        <fullName evidence="2">Helix-turn-helix transcriptional regulator</fullName>
    </submittedName>
</protein>
<sequence length="242" mass="28100">MSVPGNYTKSFITDVPADLKSERAVYFRKILTRFPEEAIYIYSFKEQRMIYADGWEEILGYKDDEISMLTIVSITSPEYAPFSNELNDKALKFIYGRTEELEKYSFTIELKKIHKNGTAVPLISKVGVFDIENGMVTAIIGRSQINRSINLGNVMRYEAYGPDKSEFEEELNKQLFNYYAISRKEKEALEMVAKGYSFKEIANHFNVTQSAIEKRIIPLYKRFNVKSLTHLISFAYENHILK</sequence>
<dbReference type="SMART" id="SM00421">
    <property type="entry name" value="HTH_LUXR"/>
    <property type="match status" value="1"/>
</dbReference>
<dbReference type="InterPro" id="IPR000792">
    <property type="entry name" value="Tscrpt_reg_LuxR_C"/>
</dbReference>
<accession>A0A5J5ICC7</accession>
<comment type="caution">
    <text evidence="2">The sequence shown here is derived from an EMBL/GenBank/DDBJ whole genome shotgun (WGS) entry which is preliminary data.</text>
</comment>